<dbReference type="SUPFAM" id="SSF52172">
    <property type="entry name" value="CheY-like"/>
    <property type="match status" value="1"/>
</dbReference>
<organism evidence="5 6">
    <name type="scientific">Candidatus Lambdaproteobacteria bacterium RIFOXYD2_FULL_50_16</name>
    <dbReference type="NCBI Taxonomy" id="1817772"/>
    <lineage>
        <taxon>Bacteria</taxon>
        <taxon>Pseudomonadati</taxon>
        <taxon>Pseudomonadota</taxon>
        <taxon>Candidatus Lambdaproteobacteria</taxon>
    </lineage>
</organism>
<proteinExistence type="predicted"/>
<gene>
    <name evidence="5" type="ORF">A2527_05410</name>
</gene>
<evidence type="ECO:0000259" key="3">
    <source>
        <dbReference type="PROSITE" id="PS50110"/>
    </source>
</evidence>
<dbReference type="Pfam" id="PF13487">
    <property type="entry name" value="HD_5"/>
    <property type="match status" value="1"/>
</dbReference>
<comment type="caution">
    <text evidence="5">The sequence shown here is derived from an EMBL/GenBank/DDBJ whole genome shotgun (WGS) entry which is preliminary data.</text>
</comment>
<dbReference type="GO" id="GO:0008081">
    <property type="term" value="F:phosphoric diester hydrolase activity"/>
    <property type="evidence" value="ECO:0007669"/>
    <property type="project" value="UniProtKB-ARBA"/>
</dbReference>
<dbReference type="Gene3D" id="3.40.50.2300">
    <property type="match status" value="1"/>
</dbReference>
<evidence type="ECO:0000256" key="1">
    <source>
        <dbReference type="PROSITE-ProRule" id="PRU00169"/>
    </source>
</evidence>
<evidence type="ECO:0000259" key="4">
    <source>
        <dbReference type="PROSITE" id="PS51832"/>
    </source>
</evidence>
<dbReference type="PROSITE" id="PS50110">
    <property type="entry name" value="RESPONSE_REGULATORY"/>
    <property type="match status" value="1"/>
</dbReference>
<dbReference type="PANTHER" id="PTHR45228">
    <property type="entry name" value="CYCLIC DI-GMP PHOSPHODIESTERASE TM_0186-RELATED"/>
    <property type="match status" value="1"/>
</dbReference>
<keyword evidence="1" id="KW-0597">Phosphoprotein</keyword>
<dbReference type="STRING" id="1817772.A2527_05410"/>
<keyword evidence="2" id="KW-0175">Coiled coil</keyword>
<feature type="coiled-coil region" evidence="2">
    <location>
        <begin position="117"/>
        <end position="144"/>
    </location>
</feature>
<dbReference type="PANTHER" id="PTHR45228:SF5">
    <property type="entry name" value="CYCLIC DI-GMP PHOSPHODIESTERASE VC_1348-RELATED"/>
    <property type="match status" value="1"/>
</dbReference>
<evidence type="ECO:0000313" key="6">
    <source>
        <dbReference type="Proteomes" id="UP000178449"/>
    </source>
</evidence>
<dbReference type="CDD" id="cd00077">
    <property type="entry name" value="HDc"/>
    <property type="match status" value="1"/>
</dbReference>
<dbReference type="Pfam" id="PF00072">
    <property type="entry name" value="Response_reg"/>
    <property type="match status" value="1"/>
</dbReference>
<dbReference type="Gene3D" id="1.10.3210.10">
    <property type="entry name" value="Hypothetical protein af1432"/>
    <property type="match status" value="1"/>
</dbReference>
<dbReference type="InterPro" id="IPR037522">
    <property type="entry name" value="HD_GYP_dom"/>
</dbReference>
<feature type="domain" description="HD-GYP" evidence="4">
    <location>
        <begin position="149"/>
        <end position="346"/>
    </location>
</feature>
<dbReference type="AlphaFoldDB" id="A0A1F6G925"/>
<accession>A0A1F6G925</accession>
<dbReference type="PROSITE" id="PS51832">
    <property type="entry name" value="HD_GYP"/>
    <property type="match status" value="1"/>
</dbReference>
<evidence type="ECO:0000256" key="2">
    <source>
        <dbReference type="SAM" id="Coils"/>
    </source>
</evidence>
<dbReference type="InterPro" id="IPR003607">
    <property type="entry name" value="HD/PDEase_dom"/>
</dbReference>
<evidence type="ECO:0000313" key="5">
    <source>
        <dbReference type="EMBL" id="OGG94624.1"/>
    </source>
</evidence>
<dbReference type="SMART" id="SM00448">
    <property type="entry name" value="REC"/>
    <property type="match status" value="1"/>
</dbReference>
<reference evidence="5 6" key="1">
    <citation type="journal article" date="2016" name="Nat. Commun.">
        <title>Thousands of microbial genomes shed light on interconnected biogeochemical processes in an aquifer system.</title>
        <authorList>
            <person name="Anantharaman K."/>
            <person name="Brown C.T."/>
            <person name="Hug L.A."/>
            <person name="Sharon I."/>
            <person name="Castelle C.J."/>
            <person name="Probst A.J."/>
            <person name="Thomas B.C."/>
            <person name="Singh A."/>
            <person name="Wilkins M.J."/>
            <person name="Karaoz U."/>
            <person name="Brodie E.L."/>
            <person name="Williams K.H."/>
            <person name="Hubbard S.S."/>
            <person name="Banfield J.F."/>
        </authorList>
    </citation>
    <scope>NUCLEOTIDE SEQUENCE [LARGE SCALE GENOMIC DNA]</scope>
</reference>
<dbReference type="InterPro" id="IPR001789">
    <property type="entry name" value="Sig_transdc_resp-reg_receiver"/>
</dbReference>
<dbReference type="SMART" id="SM00471">
    <property type="entry name" value="HDc"/>
    <property type="match status" value="1"/>
</dbReference>
<sequence>MNEKKKYRILVVDDESVNLKLMAEILREEYELAFAKSGEEALNLILNQPDLILLDIMMPDKDGYELAREIKMNPQTSHIPLIFVSAMHEATNEIRGLDLGAVDYIAKPVNAQIVKLRIKTQIKLLEAQRKLEDYTQDLEDQVRARTKDLQESQIEMVKRMGLLAEYRDPETGDHVERMSRYCAALGMAYGLPQEHCEAIRLAAPMHDIGKVGIPDAILCKPAKLDPNEWRTMQAHALIGSTILAGGRSTLLKLAQVIASYHHEKFDGSGYPMGVKGLDIPIEGRLAAIADVFDALSSKRPYKEPWPVEKVVELLIAEKGKHFDPELVDLFLSILPEIEDIMAQYPH</sequence>
<dbReference type="InterPro" id="IPR011006">
    <property type="entry name" value="CheY-like_superfamily"/>
</dbReference>
<feature type="modified residue" description="4-aspartylphosphate" evidence="1">
    <location>
        <position position="55"/>
    </location>
</feature>
<protein>
    <submittedName>
        <fullName evidence="5">Two-component system response regulator</fullName>
    </submittedName>
</protein>
<name>A0A1F6G925_9PROT</name>
<dbReference type="SUPFAM" id="SSF109604">
    <property type="entry name" value="HD-domain/PDEase-like"/>
    <property type="match status" value="1"/>
</dbReference>
<dbReference type="EMBL" id="MFNE01000036">
    <property type="protein sequence ID" value="OGG94624.1"/>
    <property type="molecule type" value="Genomic_DNA"/>
</dbReference>
<feature type="domain" description="Response regulatory" evidence="3">
    <location>
        <begin position="8"/>
        <end position="122"/>
    </location>
</feature>
<dbReference type="GO" id="GO:0000160">
    <property type="term" value="P:phosphorelay signal transduction system"/>
    <property type="evidence" value="ECO:0007669"/>
    <property type="project" value="InterPro"/>
</dbReference>
<dbReference type="InterPro" id="IPR052020">
    <property type="entry name" value="Cyclic_di-GMP/3'3'-cGAMP_PDE"/>
</dbReference>
<dbReference type="Proteomes" id="UP000178449">
    <property type="component" value="Unassembled WGS sequence"/>
</dbReference>